<keyword evidence="4 6" id="KW-0238">DNA-binding</keyword>
<reference evidence="9" key="1">
    <citation type="submission" date="2022-08" db="EMBL/GenBank/DDBJ databases">
        <title>Whole genome sequencing of non-tuberculosis mycobacteria type-strains.</title>
        <authorList>
            <person name="Igarashi Y."/>
            <person name="Osugi A."/>
            <person name="Mitarai S."/>
        </authorList>
    </citation>
    <scope>NUCLEOTIDE SEQUENCE</scope>
    <source>
        <strain evidence="9">DSM 45127</strain>
    </source>
</reference>
<feature type="domain" description="FHA" evidence="7">
    <location>
        <begin position="309"/>
        <end position="358"/>
    </location>
</feature>
<organism evidence="9 10">
    <name type="scientific">Mycobacterium paraterrae</name>
    <dbReference type="NCBI Taxonomy" id="577492"/>
    <lineage>
        <taxon>Bacteria</taxon>
        <taxon>Bacillati</taxon>
        <taxon>Actinomycetota</taxon>
        <taxon>Actinomycetes</taxon>
        <taxon>Mycobacteriales</taxon>
        <taxon>Mycobacteriaceae</taxon>
        <taxon>Mycobacterium</taxon>
    </lineage>
</organism>
<dbReference type="Gene3D" id="2.60.200.20">
    <property type="match status" value="1"/>
</dbReference>
<dbReference type="InterPro" id="IPR036388">
    <property type="entry name" value="WH-like_DNA-bd_sf"/>
</dbReference>
<evidence type="ECO:0000256" key="6">
    <source>
        <dbReference type="PROSITE-ProRule" id="PRU01091"/>
    </source>
</evidence>
<dbReference type="Proteomes" id="UP001055336">
    <property type="component" value="Chromosome"/>
</dbReference>
<dbReference type="EMBL" id="CP092488">
    <property type="protein sequence ID" value="UMB68993.1"/>
    <property type="molecule type" value="Genomic_DNA"/>
</dbReference>
<dbReference type="PROSITE" id="PS50006">
    <property type="entry name" value="FHA_DOMAIN"/>
    <property type="match status" value="1"/>
</dbReference>
<dbReference type="PANTHER" id="PTHR35807">
    <property type="entry name" value="TRANSCRIPTIONAL REGULATOR REDD-RELATED"/>
    <property type="match status" value="1"/>
</dbReference>
<keyword evidence="3" id="KW-0805">Transcription regulation</keyword>
<evidence type="ECO:0000313" key="9">
    <source>
        <dbReference type="EMBL" id="UMB68993.1"/>
    </source>
</evidence>
<dbReference type="Gene3D" id="1.25.40.10">
    <property type="entry name" value="Tetratricopeptide repeat domain"/>
    <property type="match status" value="1"/>
</dbReference>
<dbReference type="InterPro" id="IPR001867">
    <property type="entry name" value="OmpR/PhoB-type_DNA-bd"/>
</dbReference>
<accession>A0ABY3VND1</accession>
<dbReference type="Pfam" id="PF03704">
    <property type="entry name" value="BTAD"/>
    <property type="match status" value="1"/>
</dbReference>
<evidence type="ECO:0000259" key="8">
    <source>
        <dbReference type="PROSITE" id="PS51755"/>
    </source>
</evidence>
<dbReference type="PANTHER" id="PTHR35807:SF1">
    <property type="entry name" value="TRANSCRIPTIONAL REGULATOR REDD"/>
    <property type="match status" value="1"/>
</dbReference>
<dbReference type="RefSeq" id="WP_240260726.1">
    <property type="nucleotide sequence ID" value="NZ_CP092488.2"/>
</dbReference>
<evidence type="ECO:0000256" key="3">
    <source>
        <dbReference type="ARBA" id="ARBA00023015"/>
    </source>
</evidence>
<dbReference type="CDD" id="cd15831">
    <property type="entry name" value="BTAD"/>
    <property type="match status" value="1"/>
</dbReference>
<dbReference type="Gene3D" id="1.10.10.10">
    <property type="entry name" value="Winged helix-like DNA-binding domain superfamily/Winged helix DNA-binding domain"/>
    <property type="match status" value="1"/>
</dbReference>
<sequence length="386" mass="41983">MADGLDTGQSFAAAQFGVLGPLQVRTGDVAVPLGTPKQRAVLAMLIVNANRPVSIDSLIGAAWDQRPPTGARATLHAYISNLRRVMGDAGIDRSVLANRPPGYQLSIRDDQYDFGRFIAEKNAGVQAAAAAQFEQASRHLLAALGQWRGPVLEDLSDFQFVETLAAALDEERVLVYIARAEAEIACGRPHTVISELEALTASHGYREPLWAQLITAYYLADRQSDALDAYLRLKTLLAEDLGIDPGWTIRELYERILRQEPLDARKVAQTHAEDTIVAQSDNAIRVRGPRAAALVDADGQRYALAGSATRIGRSPDNDIVLSDAKVSRHHAVIADDGRALLITDLGSANGVRVRRKRIDPSAKLHHGDQIRIGDQEFTLDTGAPER</sequence>
<feature type="DNA-binding region" description="OmpR/PhoB-type" evidence="6">
    <location>
        <begin position="2"/>
        <end position="107"/>
    </location>
</feature>
<name>A0ABY3VND1_9MYCO</name>
<keyword evidence="5" id="KW-0804">Transcription</keyword>
<dbReference type="InterPro" id="IPR011990">
    <property type="entry name" value="TPR-like_helical_dom_sf"/>
</dbReference>
<dbReference type="SMART" id="SM00240">
    <property type="entry name" value="FHA"/>
    <property type="match status" value="1"/>
</dbReference>
<evidence type="ECO:0000256" key="1">
    <source>
        <dbReference type="ARBA" id="ARBA00005820"/>
    </source>
</evidence>
<dbReference type="SUPFAM" id="SSF48452">
    <property type="entry name" value="TPR-like"/>
    <property type="match status" value="1"/>
</dbReference>
<dbReference type="PROSITE" id="PS51755">
    <property type="entry name" value="OMPR_PHOB"/>
    <property type="match status" value="1"/>
</dbReference>
<proteinExistence type="inferred from homology"/>
<evidence type="ECO:0000313" key="10">
    <source>
        <dbReference type="Proteomes" id="UP001055336"/>
    </source>
</evidence>
<evidence type="ECO:0000259" key="7">
    <source>
        <dbReference type="PROSITE" id="PS50006"/>
    </source>
</evidence>
<dbReference type="InterPro" id="IPR000253">
    <property type="entry name" value="FHA_dom"/>
</dbReference>
<dbReference type="Pfam" id="PF00498">
    <property type="entry name" value="FHA"/>
    <property type="match status" value="1"/>
</dbReference>
<feature type="domain" description="OmpR/PhoB-type" evidence="8">
    <location>
        <begin position="2"/>
        <end position="107"/>
    </location>
</feature>
<dbReference type="SUPFAM" id="SSF49879">
    <property type="entry name" value="SMAD/FHA domain"/>
    <property type="match status" value="1"/>
</dbReference>
<dbReference type="CDD" id="cd00060">
    <property type="entry name" value="FHA"/>
    <property type="match status" value="1"/>
</dbReference>
<dbReference type="InterPro" id="IPR008984">
    <property type="entry name" value="SMAD_FHA_dom_sf"/>
</dbReference>
<gene>
    <name evidence="9" type="ORF">MKK62_21855</name>
</gene>
<dbReference type="Pfam" id="PF00486">
    <property type="entry name" value="Trans_reg_C"/>
    <property type="match status" value="1"/>
</dbReference>
<evidence type="ECO:0000256" key="4">
    <source>
        <dbReference type="ARBA" id="ARBA00023125"/>
    </source>
</evidence>
<evidence type="ECO:0000256" key="2">
    <source>
        <dbReference type="ARBA" id="ARBA00022553"/>
    </source>
</evidence>
<dbReference type="SMART" id="SM00862">
    <property type="entry name" value="Trans_reg_C"/>
    <property type="match status" value="1"/>
</dbReference>
<protein>
    <submittedName>
        <fullName evidence="9">FHA domain-containing protein</fullName>
    </submittedName>
</protein>
<dbReference type="InterPro" id="IPR051677">
    <property type="entry name" value="AfsR-DnrI-RedD_regulator"/>
</dbReference>
<dbReference type="InterPro" id="IPR005158">
    <property type="entry name" value="BTAD"/>
</dbReference>
<evidence type="ECO:0000256" key="5">
    <source>
        <dbReference type="ARBA" id="ARBA00023163"/>
    </source>
</evidence>
<comment type="similarity">
    <text evidence="1">Belongs to the AfsR/DnrI/RedD regulatory family.</text>
</comment>
<dbReference type="SUPFAM" id="SSF46894">
    <property type="entry name" value="C-terminal effector domain of the bipartite response regulators"/>
    <property type="match status" value="1"/>
</dbReference>
<keyword evidence="2" id="KW-0597">Phosphoprotein</keyword>
<dbReference type="InterPro" id="IPR016032">
    <property type="entry name" value="Sig_transdc_resp-reg_C-effctor"/>
</dbReference>
<keyword evidence="10" id="KW-1185">Reference proteome</keyword>
<dbReference type="SMART" id="SM01043">
    <property type="entry name" value="BTAD"/>
    <property type="match status" value="1"/>
</dbReference>